<proteinExistence type="inferred from homology"/>
<keyword evidence="7" id="KW-0949">S-adenosyl-L-methionine</keyword>
<dbReference type="AlphaFoldDB" id="A0A0C2IYQ6"/>
<feature type="region of interest" description="Disordered" evidence="10">
    <location>
        <begin position="1"/>
        <end position="109"/>
    </location>
</feature>
<comment type="catalytic activity">
    <reaction evidence="1">
        <text>[phosphatase 2A protein]-C-terminal L-leucine + S-adenosyl-L-methionine = [phosphatase 2A protein]-C-terminal L-leucine methyl ester + S-adenosyl-L-homocysteine</text>
        <dbReference type="Rhea" id="RHEA:48544"/>
        <dbReference type="Rhea" id="RHEA-COMP:12134"/>
        <dbReference type="Rhea" id="RHEA-COMP:12135"/>
        <dbReference type="ChEBI" id="CHEBI:57856"/>
        <dbReference type="ChEBI" id="CHEBI:59789"/>
        <dbReference type="ChEBI" id="CHEBI:90516"/>
        <dbReference type="ChEBI" id="CHEBI:90517"/>
        <dbReference type="EC" id="2.1.1.233"/>
    </reaction>
</comment>
<dbReference type="VEuPathDB" id="FungiDB:SPBR_05886"/>
<comment type="similarity">
    <text evidence="2">Belongs to the methyltransferase superfamily. LCMT family.</text>
</comment>
<dbReference type="InterPro" id="IPR029063">
    <property type="entry name" value="SAM-dependent_MTases_sf"/>
</dbReference>
<dbReference type="PANTHER" id="PTHR13600">
    <property type="entry name" value="LEUCINE CARBOXYL METHYLTRANSFERASE"/>
    <property type="match status" value="1"/>
</dbReference>
<evidence type="ECO:0000256" key="3">
    <source>
        <dbReference type="ARBA" id="ARBA00012834"/>
    </source>
</evidence>
<protein>
    <recommendedName>
        <fullName evidence="4">Leucine carboxyl methyltransferase 1</fullName>
        <ecNumber evidence="3">2.1.1.233</ecNumber>
    </recommendedName>
    <alternativeName>
        <fullName evidence="8">Protein phosphatase methyltransferase 1</fullName>
    </alternativeName>
    <alternativeName>
        <fullName evidence="9">[Phosphatase 2A protein]-leucine-carboxy methyltransferase 1</fullName>
    </alternativeName>
</protein>
<evidence type="ECO:0000256" key="10">
    <source>
        <dbReference type="SAM" id="MobiDB-lite"/>
    </source>
</evidence>
<feature type="compositionally biased region" description="Pro residues" evidence="10">
    <location>
        <begin position="1"/>
        <end position="13"/>
    </location>
</feature>
<dbReference type="InterPro" id="IPR016651">
    <property type="entry name" value="LCMT1"/>
</dbReference>
<dbReference type="OrthoDB" id="203237at2759"/>
<dbReference type="PANTHER" id="PTHR13600:SF21">
    <property type="entry name" value="LEUCINE CARBOXYL METHYLTRANSFERASE 1"/>
    <property type="match status" value="1"/>
</dbReference>
<keyword evidence="6 11" id="KW-0808">Transferase</keyword>
<dbReference type="SUPFAM" id="SSF53335">
    <property type="entry name" value="S-adenosyl-L-methionine-dependent methyltransferases"/>
    <property type="match status" value="1"/>
</dbReference>
<evidence type="ECO:0000313" key="11">
    <source>
        <dbReference type="EMBL" id="KIH94221.1"/>
    </source>
</evidence>
<keyword evidence="5 11" id="KW-0489">Methyltransferase</keyword>
<dbReference type="InterPro" id="IPR007213">
    <property type="entry name" value="Ppm1/Ppm2/Tcmp"/>
</dbReference>
<organism evidence="11 12">
    <name type="scientific">Sporothrix brasiliensis 5110</name>
    <dbReference type="NCBI Taxonomy" id="1398154"/>
    <lineage>
        <taxon>Eukaryota</taxon>
        <taxon>Fungi</taxon>
        <taxon>Dikarya</taxon>
        <taxon>Ascomycota</taxon>
        <taxon>Pezizomycotina</taxon>
        <taxon>Sordariomycetes</taxon>
        <taxon>Sordariomycetidae</taxon>
        <taxon>Ophiostomatales</taxon>
        <taxon>Ophiostomataceae</taxon>
        <taxon>Sporothrix</taxon>
    </lineage>
</organism>
<dbReference type="EMBL" id="AWTV01000004">
    <property type="protein sequence ID" value="KIH94221.1"/>
    <property type="molecule type" value="Genomic_DNA"/>
</dbReference>
<sequence length="483" mass="51243">MVSPPKTGPPPPGSRAVSTPTPTPALDSASNPTPNPTPSLTPPQPMAAPSIPNLLGRLGNGPPRSGRGGRRGVGRGGSSLGGPTASGPARFAPPSQHGGGMSGKMDHSGIIQSTDTDAALSRMSAVDLGLLQDPFAQYFAGDGGGPAPRRLPIINRGTYTRTQGLDKIIRAFLSGAPSREATPEPSPQAVQTPSPLHVRQIVSLGAGTDTRSLRLLAQKQPDGHAAFQNVIYHEIDFPTVCARKRNIVQSVPTIRSLLEGPVTQHTPLAGAIGIHRSWRVGLGQGNELWAHGLDLRELAAGSGSSFSTNTTNSEEGRSDVVLAGFRTDVPTLLVSECCLCYLQPPEAAAVLRWFADRIHPQPASLAGLGVVIYEPIRPFDAFGRTMVANLAGRGIQMPTLAAYPDGVAQEARLVREAGLARAKHRTIDQIWSAWVAAEEQERVNRLEGLDEVEEWALLASHYVVVWGSQGAYFDTAWAELYEQ</sequence>
<evidence type="ECO:0000256" key="7">
    <source>
        <dbReference type="ARBA" id="ARBA00022691"/>
    </source>
</evidence>
<accession>A0A0C2IYQ6</accession>
<feature type="compositionally biased region" description="Pro residues" evidence="10">
    <location>
        <begin position="33"/>
        <end position="46"/>
    </location>
</feature>
<evidence type="ECO:0000256" key="6">
    <source>
        <dbReference type="ARBA" id="ARBA00022679"/>
    </source>
</evidence>
<dbReference type="RefSeq" id="XP_040622231.1">
    <property type="nucleotide sequence ID" value="XM_040764149.1"/>
</dbReference>
<reference evidence="11 12" key="1">
    <citation type="journal article" date="2014" name="BMC Genomics">
        <title>Comparative genomics of the major fungal agents of human and animal Sporotrichosis: Sporothrix schenckii and Sporothrix brasiliensis.</title>
        <authorList>
            <person name="Teixeira M.M."/>
            <person name="de Almeida L.G."/>
            <person name="Kubitschek-Barreira P."/>
            <person name="Alves F.L."/>
            <person name="Kioshima E.S."/>
            <person name="Abadio A.K."/>
            <person name="Fernandes L."/>
            <person name="Derengowski L.S."/>
            <person name="Ferreira K.S."/>
            <person name="Souza R.C."/>
            <person name="Ruiz J.C."/>
            <person name="de Andrade N.C."/>
            <person name="Paes H.C."/>
            <person name="Nicola A.M."/>
            <person name="Albuquerque P."/>
            <person name="Gerber A.L."/>
            <person name="Martins V.P."/>
            <person name="Peconick L.D."/>
            <person name="Neto A.V."/>
            <person name="Chaucanez C.B."/>
            <person name="Silva P.A."/>
            <person name="Cunha O.L."/>
            <person name="de Oliveira F.F."/>
            <person name="dos Santos T.C."/>
            <person name="Barros A.L."/>
            <person name="Soares M.A."/>
            <person name="de Oliveira L.M."/>
            <person name="Marini M.M."/>
            <person name="Villalobos-Duno H."/>
            <person name="Cunha M.M."/>
            <person name="de Hoog S."/>
            <person name="da Silveira J.F."/>
            <person name="Henrissat B."/>
            <person name="Nino-Vega G.A."/>
            <person name="Cisalpino P.S."/>
            <person name="Mora-Montes H.M."/>
            <person name="Almeida S.R."/>
            <person name="Stajich J.E."/>
            <person name="Lopes-Bezerra L.M."/>
            <person name="Vasconcelos A.T."/>
            <person name="Felipe M.S."/>
        </authorList>
    </citation>
    <scope>NUCLEOTIDE SEQUENCE [LARGE SCALE GENOMIC DNA]</scope>
    <source>
        <strain evidence="11 12">5110</strain>
    </source>
</reference>
<evidence type="ECO:0000256" key="4">
    <source>
        <dbReference type="ARBA" id="ARBA00017497"/>
    </source>
</evidence>
<dbReference type="Gene3D" id="3.40.50.150">
    <property type="entry name" value="Vaccinia Virus protein VP39"/>
    <property type="match status" value="1"/>
</dbReference>
<keyword evidence="12" id="KW-1185">Reference proteome</keyword>
<evidence type="ECO:0000256" key="9">
    <source>
        <dbReference type="ARBA" id="ARBA00032526"/>
    </source>
</evidence>
<dbReference type="GO" id="GO:0032259">
    <property type="term" value="P:methylation"/>
    <property type="evidence" value="ECO:0007669"/>
    <property type="project" value="UniProtKB-KW"/>
</dbReference>
<dbReference type="HOGENOM" id="CLU_031312_1_1_1"/>
<dbReference type="EC" id="2.1.1.233" evidence="3"/>
<evidence type="ECO:0000256" key="2">
    <source>
        <dbReference type="ARBA" id="ARBA00010703"/>
    </source>
</evidence>
<dbReference type="GeneID" id="63679070"/>
<feature type="compositionally biased region" description="Low complexity" evidence="10">
    <location>
        <begin position="52"/>
        <end position="65"/>
    </location>
</feature>
<dbReference type="Pfam" id="PF04072">
    <property type="entry name" value="LCM"/>
    <property type="match status" value="1"/>
</dbReference>
<evidence type="ECO:0000256" key="1">
    <source>
        <dbReference type="ARBA" id="ARBA00000724"/>
    </source>
</evidence>
<dbReference type="Proteomes" id="UP000031575">
    <property type="component" value="Unassembled WGS sequence"/>
</dbReference>
<evidence type="ECO:0000256" key="8">
    <source>
        <dbReference type="ARBA" id="ARBA00029681"/>
    </source>
</evidence>
<name>A0A0C2IYQ6_9PEZI</name>
<comment type="caution">
    <text evidence="11">The sequence shown here is derived from an EMBL/GenBank/DDBJ whole genome shotgun (WGS) entry which is preliminary data.</text>
</comment>
<evidence type="ECO:0000313" key="12">
    <source>
        <dbReference type="Proteomes" id="UP000031575"/>
    </source>
</evidence>
<evidence type="ECO:0000256" key="5">
    <source>
        <dbReference type="ARBA" id="ARBA00022603"/>
    </source>
</evidence>
<dbReference type="GO" id="GO:0018423">
    <property type="term" value="F:protein C-terminal leucine carboxyl O-methyltransferase activity"/>
    <property type="evidence" value="ECO:0007669"/>
    <property type="project" value="UniProtKB-EC"/>
</dbReference>
<gene>
    <name evidence="11" type="ORF">SPBR_05886</name>
</gene>